<comment type="function">
    <text evidence="7">Catalyzes the covalent attachment of the prokaryotic ubiquitin-like protein modifier Pup to the proteasomal substrate proteins, thereby targeting them for proteasomal degradation. This tagging system is termed pupylation. The ligation reaction involves the side-chain carboxylate of the C-terminal glutamate of Pup and the side-chain amino group of a substrate lysine.</text>
</comment>
<dbReference type="RefSeq" id="WP_381079727.1">
    <property type="nucleotide sequence ID" value="NZ_JBHUDX010000018.1"/>
</dbReference>
<comment type="similarity">
    <text evidence="7">Belongs to the Pup ligase/Pup deamidase family. Pup-conjugating enzyme subfamily.</text>
</comment>
<feature type="binding site" evidence="7">
    <location>
        <position position="53"/>
    </location>
    <ligand>
        <name>ATP</name>
        <dbReference type="ChEBI" id="CHEBI:30616"/>
    </ligand>
</feature>
<evidence type="ECO:0000256" key="7">
    <source>
        <dbReference type="HAMAP-Rule" id="MF_02111"/>
    </source>
</evidence>
<name>A0ABW4IL42_9ACTN</name>
<evidence type="ECO:0000313" key="9">
    <source>
        <dbReference type="EMBL" id="MFD1658010.1"/>
    </source>
</evidence>
<dbReference type="Proteomes" id="UP001597261">
    <property type="component" value="Unassembled WGS sequence"/>
</dbReference>
<evidence type="ECO:0000256" key="3">
    <source>
        <dbReference type="ARBA" id="ARBA00022741"/>
    </source>
</evidence>
<evidence type="ECO:0000256" key="1">
    <source>
        <dbReference type="ARBA" id="ARBA00022598"/>
    </source>
</evidence>
<evidence type="ECO:0000256" key="5">
    <source>
        <dbReference type="ARBA" id="ARBA00022840"/>
    </source>
</evidence>
<evidence type="ECO:0000256" key="2">
    <source>
        <dbReference type="ARBA" id="ARBA00022723"/>
    </source>
</evidence>
<comment type="catalytic activity">
    <reaction evidence="7">
        <text>ATP + [prokaryotic ubiquitin-like protein]-L-glutamate + [protein]-L-lysine = ADP + phosphate + N(6)-([prokaryotic ubiquitin-like protein]-gamma-L-glutamyl)-[protein]-L-lysine.</text>
        <dbReference type="EC" id="6.3.1.19"/>
    </reaction>
</comment>
<dbReference type="PIRSF" id="PIRSF018077">
    <property type="entry name" value="UCP018077"/>
    <property type="match status" value="1"/>
</dbReference>
<reference evidence="10" key="1">
    <citation type="journal article" date="2019" name="Int. J. Syst. Evol. Microbiol.">
        <title>The Global Catalogue of Microorganisms (GCM) 10K type strain sequencing project: providing services to taxonomists for standard genome sequencing and annotation.</title>
        <authorList>
            <consortium name="The Broad Institute Genomics Platform"/>
            <consortium name="The Broad Institute Genome Sequencing Center for Infectious Disease"/>
            <person name="Wu L."/>
            <person name="Ma J."/>
        </authorList>
    </citation>
    <scope>NUCLEOTIDE SEQUENCE [LARGE SCALE GENOMIC DNA]</scope>
    <source>
        <strain evidence="10">CGMCC 1.12470</strain>
    </source>
</reference>
<evidence type="ECO:0000256" key="6">
    <source>
        <dbReference type="ARBA" id="ARBA00022842"/>
    </source>
</evidence>
<evidence type="ECO:0000256" key="4">
    <source>
        <dbReference type="ARBA" id="ARBA00022786"/>
    </source>
</evidence>
<comment type="pathway">
    <text evidence="7">Protein degradation; proteasomal Pup-dependent pathway.</text>
</comment>
<keyword evidence="5 7" id="KW-0067">ATP-binding</keyword>
<evidence type="ECO:0000256" key="8">
    <source>
        <dbReference type="NCBIfam" id="TIGR03686"/>
    </source>
</evidence>
<comment type="miscellaneous">
    <text evidence="7">The reaction mechanism probably proceeds via the activation of Pup by phosphorylation of its C-terminal glutamate, which is then subject to nucleophilic attack by the substrate lysine, resulting in an isopeptide bond and the release of phosphate as a good leaving group.</text>
</comment>
<feature type="binding site" evidence="7">
    <location>
        <position position="63"/>
    </location>
    <ligand>
        <name>Mg(2+)</name>
        <dbReference type="ChEBI" id="CHEBI:18420"/>
    </ligand>
</feature>
<dbReference type="Pfam" id="PF03136">
    <property type="entry name" value="Pup_ligase"/>
    <property type="match status" value="1"/>
</dbReference>
<organism evidence="9 10">
    <name type="scientific">Streptomyces caeni</name>
    <dbReference type="NCBI Taxonomy" id="2307231"/>
    <lineage>
        <taxon>Bacteria</taxon>
        <taxon>Bacillati</taxon>
        <taxon>Actinomycetota</taxon>
        <taxon>Actinomycetes</taxon>
        <taxon>Kitasatosporales</taxon>
        <taxon>Streptomycetaceae</taxon>
        <taxon>Streptomyces</taxon>
    </lineage>
</organism>
<feature type="binding site" evidence="7">
    <location>
        <position position="55"/>
    </location>
    <ligand>
        <name>Mg(2+)</name>
        <dbReference type="ChEBI" id="CHEBI:18420"/>
    </ligand>
</feature>
<dbReference type="NCBIfam" id="TIGR03686">
    <property type="entry name" value="pupylate_PafA"/>
    <property type="match status" value="1"/>
</dbReference>
<keyword evidence="10" id="KW-1185">Reference proteome</keyword>
<comment type="caution">
    <text evidence="9">The sequence shown here is derived from an EMBL/GenBank/DDBJ whole genome shotgun (WGS) entry which is preliminary data.</text>
</comment>
<keyword evidence="2 7" id="KW-0479">Metal-binding</keyword>
<feature type="binding site" evidence="7">
    <location>
        <position position="9"/>
    </location>
    <ligand>
        <name>Mg(2+)</name>
        <dbReference type="ChEBI" id="CHEBI:18420"/>
    </ligand>
</feature>
<evidence type="ECO:0000313" key="10">
    <source>
        <dbReference type="Proteomes" id="UP001597261"/>
    </source>
</evidence>
<feature type="binding site" evidence="7">
    <location>
        <position position="420"/>
    </location>
    <ligand>
        <name>ATP</name>
        <dbReference type="ChEBI" id="CHEBI:30616"/>
    </ligand>
</feature>
<gene>
    <name evidence="7 9" type="primary">pafA</name>
    <name evidence="9" type="ORF">ACFSL4_07180</name>
</gene>
<dbReference type="GO" id="GO:0016874">
    <property type="term" value="F:ligase activity"/>
    <property type="evidence" value="ECO:0007669"/>
    <property type="project" value="UniProtKB-KW"/>
</dbReference>
<keyword evidence="6 7" id="KW-0460">Magnesium</keyword>
<keyword evidence="4 7" id="KW-0833">Ubl conjugation pathway</keyword>
<keyword evidence="3 7" id="KW-0547">Nucleotide-binding</keyword>
<dbReference type="PANTHER" id="PTHR42307">
    <property type="entry name" value="PUP DEAMIDASE/DEPUPYLASE"/>
    <property type="match status" value="1"/>
</dbReference>
<dbReference type="InterPro" id="IPR004347">
    <property type="entry name" value="Pup_ligase/deamidase"/>
</dbReference>
<sequence>MDRRIFGLENEYGVTCTFRGQRRLSPDEVARYLFRRVVSWGRSSNVFLRNGARLYLDVGSHPEYATPECDNVIELVTHDKAGERILEGLLVDAERRLHEEGIAGDVYLFKNNTDSAGNSYGCHENYLVARHGEFSRLADILIPFLVTRQLLCGAGKVLQTPRGAVYCVSQRAEHIWEGVSSATTRSRPIINTRDEPHADAERYRRLHVIVGDSNMSETTMLLKVGATDLVLRMIEAGTVMRDLTLENPIRAIREVSHDITGRRKVRLASGREASALEVQREYYEKAVDFCERRGIRTGTVEQVLELWGRTLDAIETEDLDRIGTEIDWVMKYKLIERYRAKHNMTMSHPRVAQIDLAYHDIHRRRGLYYLLEKKGQAARICNDLKIFEGKSVPPQTTRARLRGDFIRRAQEQRRDFTVDWVHLKLNDQAQRTVLCKDPFRSVDDRVEKLIAGM</sequence>
<protein>
    <recommendedName>
        <fullName evidence="7 8">Pup--protein ligase</fullName>
        <ecNumber evidence="7 8">6.3.1.19</ecNumber>
    </recommendedName>
    <alternativeName>
        <fullName evidence="7">Proteasome accessory factor A</fullName>
    </alternativeName>
    <alternativeName>
        <fullName evidence="7">Pup-conjugating enzyme</fullName>
    </alternativeName>
</protein>
<dbReference type="HAMAP" id="MF_02111">
    <property type="entry name" value="Pup_ligase"/>
    <property type="match status" value="1"/>
</dbReference>
<keyword evidence="1 7" id="KW-0436">Ligase</keyword>
<feature type="binding site" evidence="7">
    <location>
        <position position="66"/>
    </location>
    <ligand>
        <name>ATP</name>
        <dbReference type="ChEBI" id="CHEBI:30616"/>
    </ligand>
</feature>
<dbReference type="EMBL" id="JBHUDX010000018">
    <property type="protein sequence ID" value="MFD1658010.1"/>
    <property type="molecule type" value="Genomic_DNA"/>
</dbReference>
<comment type="pathway">
    <text evidence="7">Protein modification; protein pupylation.</text>
</comment>
<dbReference type="InterPro" id="IPR022279">
    <property type="entry name" value="Pup_ligase"/>
</dbReference>
<proteinExistence type="inferred from homology"/>
<dbReference type="PANTHER" id="PTHR42307:SF3">
    <property type="entry name" value="PUP--PROTEIN LIGASE"/>
    <property type="match status" value="1"/>
</dbReference>
<dbReference type="EC" id="6.3.1.19" evidence="7 8"/>
<feature type="active site" description="Proton acceptor" evidence="7">
    <location>
        <position position="57"/>
    </location>
</feature>
<accession>A0ABW4IL42</accession>